<keyword evidence="2" id="KW-1185">Reference proteome</keyword>
<evidence type="ECO:0000313" key="1">
    <source>
        <dbReference type="EMBL" id="MET3595190.1"/>
    </source>
</evidence>
<organism evidence="1 2">
    <name type="scientific">Mesorhizobium shonense</name>
    <dbReference type="NCBI Taxonomy" id="1209948"/>
    <lineage>
        <taxon>Bacteria</taxon>
        <taxon>Pseudomonadati</taxon>
        <taxon>Pseudomonadota</taxon>
        <taxon>Alphaproteobacteria</taxon>
        <taxon>Hyphomicrobiales</taxon>
        <taxon>Phyllobacteriaceae</taxon>
        <taxon>Mesorhizobium</taxon>
    </lineage>
</organism>
<name>A0ABV2HX32_9HYPH</name>
<sequence length="47" mass="4978">MSEITLNKFADADGNVSVDTIAAIGKALGRDPATFLFEQSDSQHQPA</sequence>
<evidence type="ECO:0000313" key="2">
    <source>
        <dbReference type="Proteomes" id="UP001549036"/>
    </source>
</evidence>
<dbReference type="EMBL" id="JBEPLM010000009">
    <property type="protein sequence ID" value="MET3595190.1"/>
    <property type="molecule type" value="Genomic_DNA"/>
</dbReference>
<dbReference type="Proteomes" id="UP001549036">
    <property type="component" value="Unassembled WGS sequence"/>
</dbReference>
<accession>A0ABV2HX32</accession>
<reference evidence="1 2" key="1">
    <citation type="submission" date="2024-06" db="EMBL/GenBank/DDBJ databases">
        <title>Genomic Encyclopedia of Type Strains, Phase IV (KMG-IV): sequencing the most valuable type-strain genomes for metagenomic binning, comparative biology and taxonomic classification.</title>
        <authorList>
            <person name="Goeker M."/>
        </authorList>
    </citation>
    <scope>NUCLEOTIDE SEQUENCE [LARGE SCALE GENOMIC DNA]</scope>
    <source>
        <strain evidence="1 2">DSM 29846</strain>
    </source>
</reference>
<dbReference type="RefSeq" id="WP_354416552.1">
    <property type="nucleotide sequence ID" value="NZ_JBEPLM010000009.1"/>
</dbReference>
<gene>
    <name evidence="1" type="ORF">ABID26_004602</name>
</gene>
<protein>
    <recommendedName>
        <fullName evidence="3">HTH cro/C1-type domain-containing protein</fullName>
    </recommendedName>
</protein>
<proteinExistence type="predicted"/>
<evidence type="ECO:0008006" key="3">
    <source>
        <dbReference type="Google" id="ProtNLM"/>
    </source>
</evidence>
<comment type="caution">
    <text evidence="1">The sequence shown here is derived from an EMBL/GenBank/DDBJ whole genome shotgun (WGS) entry which is preliminary data.</text>
</comment>